<dbReference type="AlphaFoldDB" id="B9S899"/>
<keyword evidence="3" id="KW-0456">Lyase</keyword>
<dbReference type="GO" id="GO:0034002">
    <property type="term" value="F:(R)-limonene synthase activity"/>
    <property type="evidence" value="ECO:0007669"/>
    <property type="project" value="UniProtKB-EC"/>
</dbReference>
<evidence type="ECO:0000259" key="2">
    <source>
        <dbReference type="Pfam" id="PF01397"/>
    </source>
</evidence>
<dbReference type="eggNOG" id="ENOG502QUH3">
    <property type="taxonomic scope" value="Eukaryota"/>
</dbReference>
<dbReference type="PANTHER" id="PTHR31225:SF204">
    <property type="entry name" value="(R)-LIMONENE SYNTHASE"/>
    <property type="match status" value="1"/>
</dbReference>
<sequence length="226" mass="26444">MSNEIVIRRSANYHSPIWDYSFVQSLKNEFVGESYIKRINQLKESVKTMLTGVVIPLDQLELIDTLQRLGLAYHFEDEINKILNSIYNQNPYEKSWANEDLHGYNISQEIFNFFLDDLGNFKTCIVEDLQGLLSLYEASYLSEEGENILEVARKFATICLQKYTTLQDKDPFLSMIISHSLELPLHWSVPRLETRWFIEVYERKEGTNPLLLELAKLDFNNARAIH</sequence>
<evidence type="ECO:0000256" key="1">
    <source>
        <dbReference type="ARBA" id="ARBA00001946"/>
    </source>
</evidence>
<dbReference type="InterPro" id="IPR001906">
    <property type="entry name" value="Terpene_synth_N"/>
</dbReference>
<dbReference type="Proteomes" id="UP000008311">
    <property type="component" value="Unassembled WGS sequence"/>
</dbReference>
<dbReference type="PANTHER" id="PTHR31225">
    <property type="entry name" value="OS04G0344100 PROTEIN-RELATED"/>
    <property type="match status" value="1"/>
</dbReference>
<evidence type="ECO:0000313" key="3">
    <source>
        <dbReference type="EMBL" id="EEF40193.1"/>
    </source>
</evidence>
<comment type="cofactor">
    <cofactor evidence="1">
        <name>Mg(2+)</name>
        <dbReference type="ChEBI" id="CHEBI:18420"/>
    </cofactor>
</comment>
<dbReference type="EMBL" id="EQ973890">
    <property type="protein sequence ID" value="EEF40193.1"/>
    <property type="molecule type" value="Genomic_DNA"/>
</dbReference>
<dbReference type="InterPro" id="IPR008930">
    <property type="entry name" value="Terpenoid_cyclase/PrenylTrfase"/>
</dbReference>
<dbReference type="InParanoid" id="B9S899"/>
<dbReference type="Gene3D" id="1.50.10.130">
    <property type="entry name" value="Terpene synthase, N-terminal domain"/>
    <property type="match status" value="1"/>
</dbReference>
<dbReference type="STRING" id="3988.B9S899"/>
<dbReference type="GO" id="GO:0016114">
    <property type="term" value="P:terpenoid biosynthetic process"/>
    <property type="evidence" value="ECO:0007669"/>
    <property type="project" value="InterPro"/>
</dbReference>
<dbReference type="Gene3D" id="1.10.600.10">
    <property type="entry name" value="Farnesyl Diphosphate Synthase"/>
    <property type="match status" value="1"/>
</dbReference>
<feature type="domain" description="Terpene synthase N-terminal" evidence="2">
    <location>
        <begin position="17"/>
        <end position="181"/>
    </location>
</feature>
<dbReference type="InterPro" id="IPR036965">
    <property type="entry name" value="Terpene_synth_N_sf"/>
</dbReference>
<accession>B9S899</accession>
<dbReference type="SUPFAM" id="SSF48239">
    <property type="entry name" value="Terpenoid cyclases/Protein prenyltransferases"/>
    <property type="match status" value="1"/>
</dbReference>
<name>B9S899_RICCO</name>
<dbReference type="EC" id="4.2.3.20" evidence="3"/>
<dbReference type="Pfam" id="PF01397">
    <property type="entry name" value="Terpene_synth"/>
    <property type="match status" value="1"/>
</dbReference>
<proteinExistence type="predicted"/>
<evidence type="ECO:0000313" key="4">
    <source>
        <dbReference type="Proteomes" id="UP000008311"/>
    </source>
</evidence>
<dbReference type="InterPro" id="IPR008949">
    <property type="entry name" value="Isoprenoid_synthase_dom_sf"/>
</dbReference>
<protein>
    <submittedName>
        <fullName evidence="3">(R)-limonene synthase, putative</fullName>
        <ecNumber evidence="3">4.2.3.20</ecNumber>
    </submittedName>
</protein>
<dbReference type="InterPro" id="IPR050148">
    <property type="entry name" value="Terpene_synthase-like"/>
</dbReference>
<gene>
    <name evidence="3" type="ORF">RCOM_1733310</name>
</gene>
<keyword evidence="4" id="KW-1185">Reference proteome</keyword>
<organism evidence="3 4">
    <name type="scientific">Ricinus communis</name>
    <name type="common">Castor bean</name>
    <dbReference type="NCBI Taxonomy" id="3988"/>
    <lineage>
        <taxon>Eukaryota</taxon>
        <taxon>Viridiplantae</taxon>
        <taxon>Streptophyta</taxon>
        <taxon>Embryophyta</taxon>
        <taxon>Tracheophyta</taxon>
        <taxon>Spermatophyta</taxon>
        <taxon>Magnoliopsida</taxon>
        <taxon>eudicotyledons</taxon>
        <taxon>Gunneridae</taxon>
        <taxon>Pentapetalae</taxon>
        <taxon>rosids</taxon>
        <taxon>fabids</taxon>
        <taxon>Malpighiales</taxon>
        <taxon>Euphorbiaceae</taxon>
        <taxon>Acalyphoideae</taxon>
        <taxon>Acalypheae</taxon>
        <taxon>Ricinus</taxon>
    </lineage>
</organism>
<reference evidence="4" key="1">
    <citation type="journal article" date="2010" name="Nat. Biotechnol.">
        <title>Draft genome sequence of the oilseed species Ricinus communis.</title>
        <authorList>
            <person name="Chan A.P."/>
            <person name="Crabtree J."/>
            <person name="Zhao Q."/>
            <person name="Lorenzi H."/>
            <person name="Orvis J."/>
            <person name="Puiu D."/>
            <person name="Melake-Berhan A."/>
            <person name="Jones K.M."/>
            <person name="Redman J."/>
            <person name="Chen G."/>
            <person name="Cahoon E.B."/>
            <person name="Gedil M."/>
            <person name="Stanke M."/>
            <person name="Haas B.J."/>
            <person name="Wortman J.R."/>
            <person name="Fraser-Liggett C.M."/>
            <person name="Ravel J."/>
            <person name="Rabinowicz P.D."/>
        </authorList>
    </citation>
    <scope>NUCLEOTIDE SEQUENCE [LARGE SCALE GENOMIC DNA]</scope>
    <source>
        <strain evidence="4">cv. Hale</strain>
    </source>
</reference>